<gene>
    <name evidence="8" type="ORF">SCF082_LOCUS16617</name>
</gene>
<dbReference type="InterPro" id="IPR004843">
    <property type="entry name" value="Calcineurin-like_PHP"/>
</dbReference>
<dbReference type="Pfam" id="PF00149">
    <property type="entry name" value="Metallophos"/>
    <property type="match status" value="1"/>
</dbReference>
<dbReference type="SUPFAM" id="SSF52499">
    <property type="entry name" value="Isochorismatase-like hydrolases"/>
    <property type="match status" value="1"/>
</dbReference>
<dbReference type="Pfam" id="PF00857">
    <property type="entry name" value="Isochorismatase"/>
    <property type="match status" value="1"/>
</dbReference>
<keyword evidence="3" id="KW-0378">Hydrolase</keyword>
<keyword evidence="2 3" id="KW-0732">Signal</keyword>
<dbReference type="EMBL" id="CAXAMM010010885">
    <property type="protein sequence ID" value="CAK9024432.1"/>
    <property type="molecule type" value="Genomic_DNA"/>
</dbReference>
<feature type="domain" description="NodB homology" evidence="6">
    <location>
        <begin position="918"/>
        <end position="1038"/>
    </location>
</feature>
<evidence type="ECO:0000259" key="5">
    <source>
        <dbReference type="Pfam" id="PF00857"/>
    </source>
</evidence>
<dbReference type="InterPro" id="IPR002509">
    <property type="entry name" value="NODB_dom"/>
</dbReference>
<evidence type="ECO:0000259" key="7">
    <source>
        <dbReference type="Pfam" id="PF16656"/>
    </source>
</evidence>
<sequence length="1108" mass="123950">MRIGSLTLIAFALQAAVLHAHDDEEGHEHLPAAARPAEVYEPSVLPDRVVLTWTGDPATTQAVTWRTSTEVTKAVAQIALADASPKFPDRAETVDATSQALLTDLNTAHFHTVEFTGLKPATKYAYRVGDHVNWSEWFQFTTASDKPAPFSFIYFGDAQNDVRSMWSRVIREAYRDAPRASFMLHAGDLVNRAESDAEWGEWFGAGNWLNAMLPSVPVPGNHEYGRRRGGRRLSHHWRPTFALPTNGPRGLDETCYTLVYQGVRIIGLNSNELQLEQATWLDKVLTDNTCRWVICTFHHPMYSTGQDRDNAALRSVWKPVLDKHRVDLVLQGHDHTYGRTGLKTPSAIPETVENVPTGVNAVDAETGTVYVVSVSGPKMYKIQRHPFMKRVAEQTQLYQIIHIDGDELRFEARTAVGDLYDAFTLVKRDGELNEMIEQVPDTPERVGEAVDAGLACRADRAGRCARADTLSPRLWENRLMRHTLTTTLVLLSTIARADALHAEPPSTATRVYRNELSPIREPQPLLADHPEFCEPIVESKHFEAPPLLIDPDADLHVRAWRYSYNARGIIEIPNRLSAEQTALIMVHPWGIDSGQGWRTPEPAGVADFCTPEKNSVAARHTREIVRPFIDSLREHVACVMYSLPGGRDPIRANLYRSLTQTPTESQRIEAARQLDDVLHSFVYQGEAIPNEITLSTTSPVVDYFRQFPGLDAGPRYNNAGFWNLPIPVSNDVGMHADDIVIYDAEGYEPLKAFLQEQNIRHVLLTGYATDMCVCRTTAGYENLSREFNVFIVGDATLATFPANRSPRIAVNAALSLAALNHLITQERRMQNDRPCGMLLDRREWLGTLLAGGVGAMLERCAATAWGAESNADRALISITLDLEMSRNFPEWEDTHWDYEKGNLNQPTKEYATEAARRVHEAGGVLHFFVVGQVLEQPDVDWLAGIAEAGHPLGNHTYDHVNVTATSIESLQYRVRRAPWLLRGRSVAEAVRENVRLCGLAMESRLGISPTGFRTPGGFANGLHDHPEVRAMLRELGYEWVSSLYPRHAPAMPDVEPTESFFRDLVAAQEVAQPFLYDDGLVEVPMSPISDIGAFRTGRWQLEWFLEAV</sequence>
<keyword evidence="9" id="KW-1185">Reference proteome</keyword>
<dbReference type="InterPro" id="IPR039331">
    <property type="entry name" value="PAPs-like"/>
</dbReference>
<feature type="chain" id="PRO_5044980421" description="Purple acid phosphatase" evidence="3">
    <location>
        <begin position="21"/>
        <end position="1108"/>
    </location>
</feature>
<evidence type="ECO:0000259" key="6">
    <source>
        <dbReference type="Pfam" id="PF01522"/>
    </source>
</evidence>
<evidence type="ECO:0000259" key="4">
    <source>
        <dbReference type="Pfam" id="PF00149"/>
    </source>
</evidence>
<feature type="signal peptide" evidence="3">
    <location>
        <begin position="1"/>
        <end position="20"/>
    </location>
</feature>
<dbReference type="InterPro" id="IPR011330">
    <property type="entry name" value="Glyco_hydro/deAcase_b/a-brl"/>
</dbReference>
<dbReference type="InterPro" id="IPR029052">
    <property type="entry name" value="Metallo-depent_PP-like"/>
</dbReference>
<feature type="domain" description="Purple acid phosphatase N-terminal" evidence="7">
    <location>
        <begin position="46"/>
        <end position="142"/>
    </location>
</feature>
<dbReference type="PANTHER" id="PTHR22953:SF153">
    <property type="entry name" value="PURPLE ACID PHOSPHATASE"/>
    <property type="match status" value="1"/>
</dbReference>
<feature type="domain" description="Isochorismatase-like" evidence="5">
    <location>
        <begin position="744"/>
        <end position="803"/>
    </location>
</feature>
<dbReference type="InterPro" id="IPR000868">
    <property type="entry name" value="Isochorismatase-like_dom"/>
</dbReference>
<evidence type="ECO:0000256" key="3">
    <source>
        <dbReference type="RuleBase" id="RU361203"/>
    </source>
</evidence>
<dbReference type="InterPro" id="IPR015914">
    <property type="entry name" value="PAPs_N"/>
</dbReference>
<dbReference type="InterPro" id="IPR008963">
    <property type="entry name" value="Purple_acid_Pase-like_N"/>
</dbReference>
<evidence type="ECO:0000313" key="8">
    <source>
        <dbReference type="EMBL" id="CAK9024432.1"/>
    </source>
</evidence>
<comment type="similarity">
    <text evidence="1">Belongs to the isochorismatase family.</text>
</comment>
<evidence type="ECO:0000313" key="9">
    <source>
        <dbReference type="Proteomes" id="UP001642464"/>
    </source>
</evidence>
<dbReference type="SUPFAM" id="SSF56300">
    <property type="entry name" value="Metallo-dependent phosphatases"/>
    <property type="match status" value="1"/>
</dbReference>
<dbReference type="Pfam" id="PF01522">
    <property type="entry name" value="Polysacc_deac_1"/>
    <property type="match status" value="1"/>
</dbReference>
<name>A0ABP0KCA1_9DINO</name>
<dbReference type="SUPFAM" id="SSF49363">
    <property type="entry name" value="Purple acid phosphatase, N-terminal domain"/>
    <property type="match status" value="1"/>
</dbReference>
<feature type="domain" description="Calcineurin-like phosphoesterase" evidence="4">
    <location>
        <begin position="168"/>
        <end position="337"/>
    </location>
</feature>
<proteinExistence type="inferred from homology"/>
<feature type="non-terminal residue" evidence="8">
    <location>
        <position position="1108"/>
    </location>
</feature>
<comment type="caution">
    <text evidence="8">The sequence shown here is derived from an EMBL/GenBank/DDBJ whole genome shotgun (WGS) entry which is preliminary data.</text>
</comment>
<comment type="catalytic activity">
    <reaction evidence="3">
        <text>a phosphate monoester + H2O = an alcohol + phosphate</text>
        <dbReference type="Rhea" id="RHEA:15017"/>
        <dbReference type="ChEBI" id="CHEBI:15377"/>
        <dbReference type="ChEBI" id="CHEBI:30879"/>
        <dbReference type="ChEBI" id="CHEBI:43474"/>
        <dbReference type="ChEBI" id="CHEBI:67140"/>
        <dbReference type="EC" id="3.1.3.2"/>
    </reaction>
</comment>
<dbReference type="Proteomes" id="UP001642464">
    <property type="component" value="Unassembled WGS sequence"/>
</dbReference>
<dbReference type="Pfam" id="PF16656">
    <property type="entry name" value="Pur_ac_phosph_N"/>
    <property type="match status" value="1"/>
</dbReference>
<evidence type="ECO:0000256" key="2">
    <source>
        <dbReference type="ARBA" id="ARBA00022729"/>
    </source>
</evidence>
<comment type="similarity">
    <text evidence="3">Belongs to the metallophosphoesterase superfamily. Purple acid phosphatase family.</text>
</comment>
<dbReference type="SUPFAM" id="SSF88713">
    <property type="entry name" value="Glycoside hydrolase/deacetylase"/>
    <property type="match status" value="1"/>
</dbReference>
<reference evidence="8 9" key="1">
    <citation type="submission" date="2024-02" db="EMBL/GenBank/DDBJ databases">
        <authorList>
            <person name="Chen Y."/>
            <person name="Shah S."/>
            <person name="Dougan E. K."/>
            <person name="Thang M."/>
            <person name="Chan C."/>
        </authorList>
    </citation>
    <scope>NUCLEOTIDE SEQUENCE [LARGE SCALE GENOMIC DNA]</scope>
</reference>
<dbReference type="Gene3D" id="3.20.20.370">
    <property type="entry name" value="Glycoside hydrolase/deacetylase"/>
    <property type="match status" value="1"/>
</dbReference>
<protein>
    <recommendedName>
        <fullName evidence="3">Purple acid phosphatase</fullName>
        <ecNumber evidence="3">3.1.3.2</ecNumber>
    </recommendedName>
</protein>
<dbReference type="Gene3D" id="3.60.21.10">
    <property type="match status" value="1"/>
</dbReference>
<dbReference type="InterPro" id="IPR036380">
    <property type="entry name" value="Isochorismatase-like_sf"/>
</dbReference>
<evidence type="ECO:0000256" key="1">
    <source>
        <dbReference type="ARBA" id="ARBA00006336"/>
    </source>
</evidence>
<accession>A0ABP0KCA1</accession>
<dbReference type="Gene3D" id="3.40.50.850">
    <property type="entry name" value="Isochorismatase-like"/>
    <property type="match status" value="1"/>
</dbReference>
<dbReference type="PANTHER" id="PTHR22953">
    <property type="entry name" value="ACID PHOSPHATASE RELATED"/>
    <property type="match status" value="1"/>
</dbReference>
<dbReference type="Gene3D" id="2.60.40.380">
    <property type="entry name" value="Purple acid phosphatase-like, N-terminal"/>
    <property type="match status" value="1"/>
</dbReference>
<organism evidence="8 9">
    <name type="scientific">Durusdinium trenchii</name>
    <dbReference type="NCBI Taxonomy" id="1381693"/>
    <lineage>
        <taxon>Eukaryota</taxon>
        <taxon>Sar</taxon>
        <taxon>Alveolata</taxon>
        <taxon>Dinophyceae</taxon>
        <taxon>Suessiales</taxon>
        <taxon>Symbiodiniaceae</taxon>
        <taxon>Durusdinium</taxon>
    </lineage>
</organism>
<dbReference type="EC" id="3.1.3.2" evidence="3"/>